<dbReference type="InterPro" id="IPR020556">
    <property type="entry name" value="Amidase_CS"/>
</dbReference>
<dbReference type="RefSeq" id="WP_193909260.1">
    <property type="nucleotide sequence ID" value="NZ_JADEXG010000043.1"/>
</dbReference>
<keyword evidence="3" id="KW-1185">Reference proteome</keyword>
<dbReference type="SUPFAM" id="SSF75304">
    <property type="entry name" value="Amidase signature (AS) enzymes"/>
    <property type="match status" value="1"/>
</dbReference>
<dbReference type="PANTHER" id="PTHR11895">
    <property type="entry name" value="TRANSAMIDASE"/>
    <property type="match status" value="1"/>
</dbReference>
<proteinExistence type="predicted"/>
<protein>
    <submittedName>
        <fullName evidence="2">Amidase</fullName>
    </submittedName>
</protein>
<dbReference type="Pfam" id="PF01425">
    <property type="entry name" value="Amidase"/>
    <property type="match status" value="1"/>
</dbReference>
<dbReference type="EMBL" id="JADEXG010000043">
    <property type="protein sequence ID" value="MBE9078922.1"/>
    <property type="molecule type" value="Genomic_DNA"/>
</dbReference>
<accession>A0A8J7DCI2</accession>
<dbReference type="InterPro" id="IPR036928">
    <property type="entry name" value="AS_sf"/>
</dbReference>
<evidence type="ECO:0000259" key="1">
    <source>
        <dbReference type="Pfam" id="PF01425"/>
    </source>
</evidence>
<dbReference type="PROSITE" id="PS00571">
    <property type="entry name" value="AMIDASES"/>
    <property type="match status" value="1"/>
</dbReference>
<evidence type="ECO:0000313" key="3">
    <source>
        <dbReference type="Proteomes" id="UP000636505"/>
    </source>
</evidence>
<dbReference type="AlphaFoldDB" id="A0A8J7DCI2"/>
<reference evidence="2" key="1">
    <citation type="submission" date="2020-10" db="EMBL/GenBank/DDBJ databases">
        <authorList>
            <person name="Castelo-Branco R."/>
            <person name="Eusebio N."/>
            <person name="Adriana R."/>
            <person name="Vieira A."/>
            <person name="Brugerolle De Fraissinette N."/>
            <person name="Rezende De Castro R."/>
            <person name="Schneider M.P."/>
            <person name="Vasconcelos V."/>
            <person name="Leao P.N."/>
        </authorList>
    </citation>
    <scope>NUCLEOTIDE SEQUENCE</scope>
    <source>
        <strain evidence="2">LEGE 07310</strain>
    </source>
</reference>
<organism evidence="2 3">
    <name type="scientific">Vasconcelosia minhoensis LEGE 07310</name>
    <dbReference type="NCBI Taxonomy" id="915328"/>
    <lineage>
        <taxon>Bacteria</taxon>
        <taxon>Bacillati</taxon>
        <taxon>Cyanobacteriota</taxon>
        <taxon>Cyanophyceae</taxon>
        <taxon>Nodosilineales</taxon>
        <taxon>Cymatolegaceae</taxon>
        <taxon>Vasconcelosia</taxon>
        <taxon>Vasconcelosia minhoensis</taxon>
    </lineage>
</organism>
<dbReference type="Gene3D" id="3.90.1300.10">
    <property type="entry name" value="Amidase signature (AS) domain"/>
    <property type="match status" value="1"/>
</dbReference>
<dbReference type="PANTHER" id="PTHR11895:SF76">
    <property type="entry name" value="INDOLEACETAMIDE HYDROLASE"/>
    <property type="match status" value="1"/>
</dbReference>
<dbReference type="InterPro" id="IPR000120">
    <property type="entry name" value="Amidase"/>
</dbReference>
<dbReference type="InterPro" id="IPR023631">
    <property type="entry name" value="Amidase_dom"/>
</dbReference>
<dbReference type="GO" id="GO:0003824">
    <property type="term" value="F:catalytic activity"/>
    <property type="evidence" value="ECO:0007669"/>
    <property type="project" value="InterPro"/>
</dbReference>
<evidence type="ECO:0000313" key="2">
    <source>
        <dbReference type="EMBL" id="MBE9078922.1"/>
    </source>
</evidence>
<name>A0A8J7DCI2_9CYAN</name>
<gene>
    <name evidence="2" type="ORF">IQ241_16750</name>
</gene>
<sequence length="460" mass="49406">MIHQLSAVELVAAIRTGQVKAVDAVAACFEQIERHNQKLKALITVCRDRAVAEAQQADIAIAENSPVGPLHGVPFTAKDLTATAGVRTTYGSLIYQDHVPTQDELCLARLHAAGGILIGKSNTPEFGLGAHCNNALYGPTANPYDPLKTSGGSSGGAAAAVATGMCFLAQGTDMGGSVRTPASFCGVVGLRPSAGRIPRRRKPLLRDWLDTDGAIARTVEDAALMLSVMAGEDWRDPLSVGRSWELPEFSEAQRLRGQVRVGFSPDLGIATVAAETVQAFEQAIERIAPLCQTMTADHPDCSLAQSAFETLRAATLRHKQAGHLKKYPELLSESVRWNIQRGEGISAAELLQAEADCDRVYLNFLTFFERYDILITPSASLPSFPHTQSEVLTIDGVKLRNIIDYLTITYTISLTGLPAISLPYGLSSSKLPMGIQLVGKPGGEKALLLFAYLLQENLEK</sequence>
<comment type="caution">
    <text evidence="2">The sequence shown here is derived from an EMBL/GenBank/DDBJ whole genome shotgun (WGS) entry which is preliminary data.</text>
</comment>
<dbReference type="Proteomes" id="UP000636505">
    <property type="component" value="Unassembled WGS sequence"/>
</dbReference>
<feature type="domain" description="Amidase" evidence="1">
    <location>
        <begin position="23"/>
        <end position="448"/>
    </location>
</feature>